<keyword evidence="2" id="KW-1133">Transmembrane helix</keyword>
<comment type="caution">
    <text evidence="4">The sequence shown here is derived from an EMBL/GenBank/DDBJ whole genome shotgun (WGS) entry which is preliminary data.</text>
</comment>
<feature type="transmembrane region" description="Helical" evidence="2">
    <location>
        <begin position="457"/>
        <end position="476"/>
    </location>
</feature>
<feature type="domain" description="Phosphatidic acid phosphatase type 2/haloperoxidase" evidence="3">
    <location>
        <begin position="359"/>
        <end position="472"/>
    </location>
</feature>
<dbReference type="EMBL" id="JAVDYE010000001">
    <property type="protein sequence ID" value="MDR7380792.1"/>
    <property type="molecule type" value="Genomic_DNA"/>
</dbReference>
<evidence type="ECO:0000256" key="1">
    <source>
        <dbReference type="SAM" id="MobiDB-lite"/>
    </source>
</evidence>
<feature type="transmembrane region" description="Helical" evidence="2">
    <location>
        <begin position="23"/>
        <end position="45"/>
    </location>
</feature>
<keyword evidence="5" id="KW-1185">Reference proteome</keyword>
<organism evidence="4 5">
    <name type="scientific">Promicromonospora iranensis</name>
    <dbReference type="NCBI Taxonomy" id="1105144"/>
    <lineage>
        <taxon>Bacteria</taxon>
        <taxon>Bacillati</taxon>
        <taxon>Actinomycetota</taxon>
        <taxon>Actinomycetes</taxon>
        <taxon>Micrococcales</taxon>
        <taxon>Promicromonosporaceae</taxon>
        <taxon>Promicromonospora</taxon>
    </lineage>
</organism>
<sequence>MSHESDGRAGEAPPPGAGRFTELATLGLVALVLGAVPFLGLLALLKSEWAPLARLDQGIADTLNSAVATRPLAVRILEILSEAGGGATAGYIVGLTAVALLVRGRRRLATYAAVTGAGLLVLVPVSKALVGRTRPEVALPVVELPTNASFPSGHAMTSFATWGLLALIALPHTRGAIRWAVVGSAAAIIILVGFTRLALGVHFLSDVLAGWALAGAWLAVTTAGFRTWQWPGERPPDAPGATPHREPGSRRAGLSAALAPSGQPVWPRGRRSVGLLTRDFVVVLIIIASLGLLVTGPLAATALGSWDQYVADRLVDTRTPPLTEVALRVNVLAGLWGIVVVITAQAALALAWTGSWRPVVFALLAIVGELALYLGSAAIVARARPDVPDLTHSLPTGASWPSGHLAAAVVTYGGAALLLLMVTRRWWRWVGVAVMVAVVVGTAWARLYTAAHYPTDVAVGILLGVLWLTALHRHLLDGAWVIPRRRDVDDSPLATPHRRRDNGDERSRPRKAAP</sequence>
<name>A0ABU2CHW2_9MICO</name>
<dbReference type="Pfam" id="PF01569">
    <property type="entry name" value="PAP2"/>
    <property type="match status" value="2"/>
</dbReference>
<dbReference type="SUPFAM" id="SSF48317">
    <property type="entry name" value="Acid phosphatase/Vanadium-dependent haloperoxidase"/>
    <property type="match status" value="2"/>
</dbReference>
<dbReference type="Gene3D" id="1.20.144.10">
    <property type="entry name" value="Phosphatidic acid phosphatase type 2/haloperoxidase"/>
    <property type="match status" value="2"/>
</dbReference>
<feature type="transmembrane region" description="Helical" evidence="2">
    <location>
        <begin position="359"/>
        <end position="383"/>
    </location>
</feature>
<feature type="transmembrane region" description="Helical" evidence="2">
    <location>
        <begin position="207"/>
        <end position="225"/>
    </location>
</feature>
<protein>
    <submittedName>
        <fullName evidence="4">Undecaprenyl-diphosphatase</fullName>
        <ecNumber evidence="4">3.6.1.27</ecNumber>
    </submittedName>
</protein>
<gene>
    <name evidence="4" type="ORF">J2S48_000307</name>
</gene>
<dbReference type="InterPro" id="IPR036938">
    <property type="entry name" value="PAP2/HPO_sf"/>
</dbReference>
<accession>A0ABU2CHW2</accession>
<evidence type="ECO:0000313" key="5">
    <source>
        <dbReference type="Proteomes" id="UP001183585"/>
    </source>
</evidence>
<evidence type="ECO:0000256" key="2">
    <source>
        <dbReference type="SAM" id="Phobius"/>
    </source>
</evidence>
<keyword evidence="2" id="KW-0472">Membrane</keyword>
<feature type="transmembrane region" description="Helical" evidence="2">
    <location>
        <begin position="326"/>
        <end position="352"/>
    </location>
</feature>
<feature type="transmembrane region" description="Helical" evidence="2">
    <location>
        <begin position="177"/>
        <end position="201"/>
    </location>
</feature>
<feature type="transmembrane region" description="Helical" evidence="2">
    <location>
        <begin position="280"/>
        <end position="306"/>
    </location>
</feature>
<keyword evidence="4" id="KW-0378">Hydrolase</keyword>
<keyword evidence="2" id="KW-0812">Transmembrane</keyword>
<feature type="region of interest" description="Disordered" evidence="1">
    <location>
        <begin position="231"/>
        <end position="265"/>
    </location>
</feature>
<feature type="transmembrane region" description="Helical" evidence="2">
    <location>
        <begin position="403"/>
        <end position="422"/>
    </location>
</feature>
<dbReference type="EC" id="3.6.1.27" evidence="4"/>
<dbReference type="Proteomes" id="UP001183585">
    <property type="component" value="Unassembled WGS sequence"/>
</dbReference>
<dbReference type="GO" id="GO:0050380">
    <property type="term" value="F:undecaprenyl-diphosphatase activity"/>
    <property type="evidence" value="ECO:0007669"/>
    <property type="project" value="UniProtKB-EC"/>
</dbReference>
<proteinExistence type="predicted"/>
<evidence type="ECO:0000313" key="4">
    <source>
        <dbReference type="EMBL" id="MDR7380792.1"/>
    </source>
</evidence>
<dbReference type="SMART" id="SM00014">
    <property type="entry name" value="acidPPc"/>
    <property type="match status" value="2"/>
</dbReference>
<dbReference type="PANTHER" id="PTHR14969:SF13">
    <property type="entry name" value="AT30094P"/>
    <property type="match status" value="1"/>
</dbReference>
<feature type="transmembrane region" description="Helical" evidence="2">
    <location>
        <begin position="429"/>
        <end position="451"/>
    </location>
</feature>
<dbReference type="PANTHER" id="PTHR14969">
    <property type="entry name" value="SPHINGOSINE-1-PHOSPHATE PHOSPHOHYDROLASE"/>
    <property type="match status" value="1"/>
</dbReference>
<feature type="transmembrane region" description="Helical" evidence="2">
    <location>
        <begin position="108"/>
        <end position="130"/>
    </location>
</feature>
<dbReference type="CDD" id="cd03392">
    <property type="entry name" value="PAP2_like_2"/>
    <property type="match status" value="2"/>
</dbReference>
<evidence type="ECO:0000259" key="3">
    <source>
        <dbReference type="SMART" id="SM00014"/>
    </source>
</evidence>
<reference evidence="4 5" key="1">
    <citation type="submission" date="2023-07" db="EMBL/GenBank/DDBJ databases">
        <title>Sequencing the genomes of 1000 actinobacteria strains.</title>
        <authorList>
            <person name="Klenk H.-P."/>
        </authorList>
    </citation>
    <scope>NUCLEOTIDE SEQUENCE [LARGE SCALE GENOMIC DNA]</scope>
    <source>
        <strain evidence="4 5">DSM 45554</strain>
    </source>
</reference>
<dbReference type="InterPro" id="IPR000326">
    <property type="entry name" value="PAP2/HPO"/>
</dbReference>
<feature type="domain" description="Phosphatidic acid phosphatase type 2/haloperoxidase" evidence="3">
    <location>
        <begin position="108"/>
        <end position="222"/>
    </location>
</feature>
<feature type="transmembrane region" description="Helical" evidence="2">
    <location>
        <begin position="150"/>
        <end position="170"/>
    </location>
</feature>
<dbReference type="RefSeq" id="WP_274992316.1">
    <property type="nucleotide sequence ID" value="NZ_JAJQQP010000002.1"/>
</dbReference>
<feature type="region of interest" description="Disordered" evidence="1">
    <location>
        <begin position="490"/>
        <end position="514"/>
    </location>
</feature>